<accession>F2EKG2</accession>
<reference evidence="1" key="1">
    <citation type="journal article" date="2011" name="Plant Physiol.">
        <title>Comprehensive sequence analysis of 24,783 barley full-length cDNAs derived from 12 clone libraries.</title>
        <authorList>
            <person name="Matsumoto T."/>
            <person name="Tanaka T."/>
            <person name="Sakai H."/>
            <person name="Amano N."/>
            <person name="Kanamori H."/>
            <person name="Kurita K."/>
            <person name="Kikuta A."/>
            <person name="Kamiya K."/>
            <person name="Yamamoto M."/>
            <person name="Ikawa H."/>
            <person name="Fujii N."/>
            <person name="Hori K."/>
            <person name="Itoh T."/>
            <person name="Sato K."/>
        </authorList>
    </citation>
    <scope>NUCLEOTIDE SEQUENCE</scope>
    <source>
        <tissue evidence="1">Flower</tissue>
    </source>
</reference>
<evidence type="ECO:0000313" key="1">
    <source>
        <dbReference type="EMBL" id="BAK07834.1"/>
    </source>
</evidence>
<sequence length="85" mass="9207">MQCQMWMPGWGSAVTRDRGSNNVYSTRETSCMQFARHSIWNHIHSAKLDQVVVGMSMLLAEAAAVAAVSPAHPLAIPGPGSRTKL</sequence>
<dbReference type="EMBL" id="AK376639">
    <property type="protein sequence ID" value="BAK07834.1"/>
    <property type="molecule type" value="mRNA"/>
</dbReference>
<protein>
    <submittedName>
        <fullName evidence="1">Predicted protein</fullName>
    </submittedName>
</protein>
<dbReference type="AlphaFoldDB" id="F2EKG2"/>
<name>F2EKG2_HORVV</name>
<organism evidence="1">
    <name type="scientific">Hordeum vulgare subsp. vulgare</name>
    <name type="common">Domesticated barley</name>
    <dbReference type="NCBI Taxonomy" id="112509"/>
    <lineage>
        <taxon>Eukaryota</taxon>
        <taxon>Viridiplantae</taxon>
        <taxon>Streptophyta</taxon>
        <taxon>Embryophyta</taxon>
        <taxon>Tracheophyta</taxon>
        <taxon>Spermatophyta</taxon>
        <taxon>Magnoliopsida</taxon>
        <taxon>Liliopsida</taxon>
        <taxon>Poales</taxon>
        <taxon>Poaceae</taxon>
        <taxon>BOP clade</taxon>
        <taxon>Pooideae</taxon>
        <taxon>Triticodae</taxon>
        <taxon>Triticeae</taxon>
        <taxon>Hordeinae</taxon>
        <taxon>Hordeum</taxon>
    </lineage>
</organism>
<proteinExistence type="evidence at transcript level"/>